<dbReference type="InterPro" id="IPR050208">
    <property type="entry name" value="MHC_class-I_related"/>
</dbReference>
<keyword evidence="5" id="KW-0391">Immunity</keyword>
<evidence type="ECO:0000256" key="4">
    <source>
        <dbReference type="ARBA" id="ARBA00022729"/>
    </source>
</evidence>
<dbReference type="Proteomes" id="UP000694545">
    <property type="component" value="Unplaced"/>
</dbReference>
<evidence type="ECO:0000256" key="5">
    <source>
        <dbReference type="ARBA" id="ARBA00022859"/>
    </source>
</evidence>
<dbReference type="PANTHER" id="PTHR16675">
    <property type="entry name" value="MHC CLASS I-RELATED"/>
    <property type="match status" value="1"/>
</dbReference>
<dbReference type="Gene3D" id="2.60.40.10">
    <property type="entry name" value="Immunoglobulins"/>
    <property type="match status" value="1"/>
</dbReference>
<keyword evidence="9" id="KW-0325">Glycoprotein</keyword>
<dbReference type="PROSITE" id="PS00290">
    <property type="entry name" value="IG_MHC"/>
    <property type="match status" value="1"/>
</dbReference>
<keyword evidence="13" id="KW-1185">Reference proteome</keyword>
<keyword evidence="4" id="KW-0732">Signal</keyword>
<evidence type="ECO:0000256" key="1">
    <source>
        <dbReference type="ARBA" id="ARBA00004479"/>
    </source>
</evidence>
<keyword evidence="8" id="KW-1015">Disulfide bond</keyword>
<dbReference type="InterPro" id="IPR003006">
    <property type="entry name" value="Ig/MHC_CS"/>
</dbReference>
<evidence type="ECO:0000313" key="12">
    <source>
        <dbReference type="Ensembl" id="ENSVKKP00000012513.1"/>
    </source>
</evidence>
<keyword evidence="6 10" id="KW-1133">Transmembrane helix</keyword>
<accession>A0A8D2JDU5</accession>
<sequence>MPSPTVNLTAKQLYQIKYHVLNSRDDEDHDPLLPPYEDVGYPPLVRRGSLESSPPDVCNWQKLTSPVHLNKQNGGDVGVHRWVMQSSSLEPPEVKVTRQKSSTEDVETLVCRAHGFYPKEIEAAWTRDGESLEQETFRRRVAPNPDWTYYIWICIDVDPEEQGRYQCRVDHAGLSQPLGLAWEEPVGERQLGRARIGVWILVMAAVVGAVLAVLIISFCIFIFISK</sequence>
<dbReference type="SUPFAM" id="SSF48726">
    <property type="entry name" value="Immunoglobulin"/>
    <property type="match status" value="1"/>
</dbReference>
<evidence type="ECO:0000256" key="6">
    <source>
        <dbReference type="ARBA" id="ARBA00022989"/>
    </source>
</evidence>
<dbReference type="Pfam" id="PF07654">
    <property type="entry name" value="C1-set"/>
    <property type="match status" value="1"/>
</dbReference>
<name>A0A8D2JDU5_VARKO</name>
<dbReference type="InterPro" id="IPR003597">
    <property type="entry name" value="Ig_C1-set"/>
</dbReference>
<dbReference type="InterPro" id="IPR013783">
    <property type="entry name" value="Ig-like_fold"/>
</dbReference>
<dbReference type="InterPro" id="IPR007110">
    <property type="entry name" value="Ig-like_dom"/>
</dbReference>
<evidence type="ECO:0000313" key="13">
    <source>
        <dbReference type="Proteomes" id="UP000694545"/>
    </source>
</evidence>
<evidence type="ECO:0000256" key="10">
    <source>
        <dbReference type="SAM" id="Phobius"/>
    </source>
</evidence>
<dbReference type="GO" id="GO:0042612">
    <property type="term" value="C:MHC class I protein complex"/>
    <property type="evidence" value="ECO:0007669"/>
    <property type="project" value="UniProtKB-KW"/>
</dbReference>
<evidence type="ECO:0000256" key="2">
    <source>
        <dbReference type="ARBA" id="ARBA00022451"/>
    </source>
</evidence>
<evidence type="ECO:0000259" key="11">
    <source>
        <dbReference type="PROSITE" id="PS50835"/>
    </source>
</evidence>
<keyword evidence="2" id="KW-0490">MHC I</keyword>
<evidence type="ECO:0000256" key="7">
    <source>
        <dbReference type="ARBA" id="ARBA00023136"/>
    </source>
</evidence>
<keyword evidence="3 10" id="KW-0812">Transmembrane</keyword>
<organism evidence="12 13">
    <name type="scientific">Varanus komodoensis</name>
    <name type="common">Komodo dragon</name>
    <dbReference type="NCBI Taxonomy" id="61221"/>
    <lineage>
        <taxon>Eukaryota</taxon>
        <taxon>Metazoa</taxon>
        <taxon>Chordata</taxon>
        <taxon>Craniata</taxon>
        <taxon>Vertebrata</taxon>
        <taxon>Euteleostomi</taxon>
        <taxon>Lepidosauria</taxon>
        <taxon>Squamata</taxon>
        <taxon>Bifurcata</taxon>
        <taxon>Unidentata</taxon>
        <taxon>Episquamata</taxon>
        <taxon>Toxicofera</taxon>
        <taxon>Anguimorpha</taxon>
        <taxon>Paleoanguimorpha</taxon>
        <taxon>Varanoidea</taxon>
        <taxon>Varanidae</taxon>
        <taxon>Varanus</taxon>
    </lineage>
</organism>
<proteinExistence type="predicted"/>
<feature type="transmembrane region" description="Helical" evidence="10">
    <location>
        <begin position="198"/>
        <end position="224"/>
    </location>
</feature>
<dbReference type="GO" id="GO:0009897">
    <property type="term" value="C:external side of plasma membrane"/>
    <property type="evidence" value="ECO:0007669"/>
    <property type="project" value="TreeGrafter"/>
</dbReference>
<dbReference type="CDD" id="cd07698">
    <property type="entry name" value="IgC1_MHC_I_alpha3"/>
    <property type="match status" value="1"/>
</dbReference>
<dbReference type="PROSITE" id="PS50835">
    <property type="entry name" value="IG_LIKE"/>
    <property type="match status" value="1"/>
</dbReference>
<evidence type="ECO:0000256" key="9">
    <source>
        <dbReference type="ARBA" id="ARBA00023180"/>
    </source>
</evidence>
<reference evidence="12" key="1">
    <citation type="submission" date="2025-08" db="UniProtKB">
        <authorList>
            <consortium name="Ensembl"/>
        </authorList>
    </citation>
    <scope>IDENTIFICATION</scope>
</reference>
<dbReference type="AlphaFoldDB" id="A0A8D2JDU5"/>
<comment type="subcellular location">
    <subcellularLocation>
        <location evidence="1">Membrane</location>
        <topology evidence="1">Single-pass type I membrane protein</topology>
    </subcellularLocation>
</comment>
<dbReference type="Ensembl" id="ENSVKKT00000012813.1">
    <property type="protein sequence ID" value="ENSVKKP00000012513.1"/>
    <property type="gene ID" value="ENSVKKG00000008702.1"/>
</dbReference>
<dbReference type="GO" id="GO:0005615">
    <property type="term" value="C:extracellular space"/>
    <property type="evidence" value="ECO:0007669"/>
    <property type="project" value="TreeGrafter"/>
</dbReference>
<dbReference type="PANTHER" id="PTHR16675:SF242">
    <property type="entry name" value="MAJOR HISTOCOMPATIBILITY COMPLEX CLASS I-RELATED GENE PROTEIN"/>
    <property type="match status" value="1"/>
</dbReference>
<dbReference type="GO" id="GO:0002474">
    <property type="term" value="P:antigen processing and presentation of peptide antigen via MHC class I"/>
    <property type="evidence" value="ECO:0007669"/>
    <property type="project" value="UniProtKB-KW"/>
</dbReference>
<dbReference type="InterPro" id="IPR036179">
    <property type="entry name" value="Ig-like_dom_sf"/>
</dbReference>
<protein>
    <recommendedName>
        <fullName evidence="11">Ig-like domain-containing protein</fullName>
    </recommendedName>
</protein>
<evidence type="ECO:0000256" key="3">
    <source>
        <dbReference type="ARBA" id="ARBA00022692"/>
    </source>
</evidence>
<evidence type="ECO:0000256" key="8">
    <source>
        <dbReference type="ARBA" id="ARBA00023157"/>
    </source>
</evidence>
<keyword evidence="7 10" id="KW-0472">Membrane</keyword>
<reference evidence="12" key="2">
    <citation type="submission" date="2025-09" db="UniProtKB">
        <authorList>
            <consortium name="Ensembl"/>
        </authorList>
    </citation>
    <scope>IDENTIFICATION</scope>
</reference>
<dbReference type="GO" id="GO:0006955">
    <property type="term" value="P:immune response"/>
    <property type="evidence" value="ECO:0007669"/>
    <property type="project" value="TreeGrafter"/>
</dbReference>
<feature type="domain" description="Ig-like" evidence="11">
    <location>
        <begin position="92"/>
        <end position="181"/>
    </location>
</feature>
<dbReference type="SMART" id="SM00407">
    <property type="entry name" value="IGc1"/>
    <property type="match status" value="1"/>
</dbReference>
<dbReference type="FunFam" id="2.60.40.10:FF:000204">
    <property type="entry name" value="Major histocompatibility complex, class I-related protein"/>
    <property type="match status" value="1"/>
</dbReference>